<evidence type="ECO:0000256" key="1">
    <source>
        <dbReference type="ARBA" id="ARBA00009003"/>
    </source>
</evidence>
<evidence type="ECO:0000313" key="5">
    <source>
        <dbReference type="EMBL" id="TIA92487.1"/>
    </source>
</evidence>
<dbReference type="Pfam" id="PF04488">
    <property type="entry name" value="Gly_transf_sug"/>
    <property type="match status" value="1"/>
</dbReference>
<dbReference type="SUPFAM" id="SSF53448">
    <property type="entry name" value="Nucleotide-diphospho-sugar transferases"/>
    <property type="match status" value="1"/>
</dbReference>
<evidence type="ECO:0000256" key="3">
    <source>
        <dbReference type="SAM" id="MobiDB-lite"/>
    </source>
</evidence>
<feature type="transmembrane region" description="Helical" evidence="4">
    <location>
        <begin position="305"/>
        <end position="326"/>
    </location>
</feature>
<dbReference type="InterPro" id="IPR051706">
    <property type="entry name" value="Glycosyltransferase_domain"/>
</dbReference>
<dbReference type="OrthoDB" id="3647at2759"/>
<feature type="compositionally biased region" description="Low complexity" evidence="3">
    <location>
        <begin position="534"/>
        <end position="545"/>
    </location>
</feature>
<feature type="compositionally biased region" description="Low complexity" evidence="3">
    <location>
        <begin position="495"/>
        <end position="518"/>
    </location>
</feature>
<feature type="region of interest" description="Disordered" evidence="3">
    <location>
        <begin position="494"/>
        <end position="582"/>
    </location>
</feature>
<dbReference type="PANTHER" id="PTHR32385">
    <property type="entry name" value="MANNOSYL PHOSPHORYLINOSITOL CERAMIDE SYNTHASE"/>
    <property type="match status" value="1"/>
</dbReference>
<keyword evidence="2" id="KW-0808">Transferase</keyword>
<feature type="compositionally biased region" description="Polar residues" evidence="3">
    <location>
        <begin position="570"/>
        <end position="582"/>
    </location>
</feature>
<dbReference type="FunFam" id="3.90.550.20:FF:000005">
    <property type="entry name" value="Unplaced genomic scaffold supercont1.17, whole genome shotgun sequence"/>
    <property type="match status" value="1"/>
</dbReference>
<keyword evidence="4" id="KW-1133">Transmembrane helix</keyword>
<dbReference type="Gene3D" id="3.90.550.20">
    <property type="match status" value="1"/>
</dbReference>
<evidence type="ECO:0000256" key="2">
    <source>
        <dbReference type="ARBA" id="ARBA00022679"/>
    </source>
</evidence>
<dbReference type="GO" id="GO:0016020">
    <property type="term" value="C:membrane"/>
    <property type="evidence" value="ECO:0007669"/>
    <property type="project" value="GOC"/>
</dbReference>
<dbReference type="InterPro" id="IPR007577">
    <property type="entry name" value="GlycoTrfase_DXD_sugar-bd_CS"/>
</dbReference>
<name>A0A4T0FUC5_9BASI</name>
<dbReference type="Proteomes" id="UP000310189">
    <property type="component" value="Unassembled WGS sequence"/>
</dbReference>
<dbReference type="InterPro" id="IPR029044">
    <property type="entry name" value="Nucleotide-diphossugar_trans"/>
</dbReference>
<keyword evidence="4" id="KW-0812">Transmembrane</keyword>
<dbReference type="AlphaFoldDB" id="A0A4T0FUC5"/>
<comment type="similarity">
    <text evidence="1">Belongs to the glycosyltransferase 32 family.</text>
</comment>
<dbReference type="EMBL" id="SPNW01000006">
    <property type="protein sequence ID" value="TIA92487.1"/>
    <property type="molecule type" value="Genomic_DNA"/>
</dbReference>
<feature type="compositionally biased region" description="Acidic residues" evidence="3">
    <location>
        <begin position="447"/>
        <end position="460"/>
    </location>
</feature>
<evidence type="ECO:0000313" key="6">
    <source>
        <dbReference type="Proteomes" id="UP000310189"/>
    </source>
</evidence>
<proteinExistence type="inferred from homology"/>
<dbReference type="GO" id="GO:0051999">
    <property type="term" value="P:mannosyl-inositol phosphorylceramide biosynthetic process"/>
    <property type="evidence" value="ECO:0007669"/>
    <property type="project" value="TreeGrafter"/>
</dbReference>
<evidence type="ECO:0000256" key="4">
    <source>
        <dbReference type="SAM" id="Phobius"/>
    </source>
</evidence>
<keyword evidence="6" id="KW-1185">Reference proteome</keyword>
<gene>
    <name evidence="5" type="ORF">E3P99_00615</name>
</gene>
<accession>A0A4T0FUC5</accession>
<dbReference type="GO" id="GO:0000030">
    <property type="term" value="F:mannosyltransferase activity"/>
    <property type="evidence" value="ECO:0007669"/>
    <property type="project" value="TreeGrafter"/>
</dbReference>
<comment type="caution">
    <text evidence="5">The sequence shown here is derived from an EMBL/GenBank/DDBJ whole genome shotgun (WGS) entry which is preliminary data.</text>
</comment>
<protein>
    <submittedName>
        <fullName evidence="5">Uncharacterized protein</fullName>
    </submittedName>
</protein>
<keyword evidence="4" id="KW-0472">Membrane</keyword>
<dbReference type="PANTHER" id="PTHR32385:SF15">
    <property type="entry name" value="INOSITOL PHOSPHOCERAMIDE MANNOSYLTRANSFERASE 1"/>
    <property type="match status" value="1"/>
</dbReference>
<organism evidence="5 6">
    <name type="scientific">Wallemia hederae</name>
    <dbReference type="NCBI Taxonomy" id="1540922"/>
    <lineage>
        <taxon>Eukaryota</taxon>
        <taxon>Fungi</taxon>
        <taxon>Dikarya</taxon>
        <taxon>Basidiomycota</taxon>
        <taxon>Wallemiomycotina</taxon>
        <taxon>Wallemiomycetes</taxon>
        <taxon>Wallemiales</taxon>
        <taxon>Wallemiaceae</taxon>
        <taxon>Wallemia</taxon>
    </lineage>
</organism>
<reference evidence="5 6" key="1">
    <citation type="submission" date="2019-03" db="EMBL/GenBank/DDBJ databases">
        <title>Sequencing 23 genomes of Wallemia ichthyophaga.</title>
        <authorList>
            <person name="Gostincar C."/>
        </authorList>
    </citation>
    <scope>NUCLEOTIDE SEQUENCE [LARGE SCALE GENOMIC DNA]</scope>
    <source>
        <strain evidence="5 6">EXF-5753</strain>
    </source>
</reference>
<feature type="region of interest" description="Disordered" evidence="3">
    <location>
        <begin position="447"/>
        <end position="473"/>
    </location>
</feature>
<sequence>MFTRRTLAITVILLGVFLFCTFTVLTALASYYAVPSDALLHPYPMDMPPFPNDPHAQPKDVSNATWSNFDGFAYHVEPRIDKNETIPRILHWTWKDEHLPERWRAVRKGCMDMHSDYEHILWTDAMSLEFLEKEYPWFVPTFKSYPYNIQRADSIRYFILYHYGGTYIDLDIGCRRRVDPLLQYPVVLAKTIPVGVSNDLMFSERRSSFMESVIHNLQTFNHKYFTHYPTVMFSTGPMFISTIYGFWMGNHPDVHHDRDAVRVIPKSLYGKNAKEGTVPDSFFDHYYGSSWHADDAGFITFLGRWGRGLLLIGGFVLFIGVLRLVFFRRRGSSGLRHSHHQFPPPAYFFPDSHFFDWRGQQIPLLPFTAEQTPTRPSSPSRNTTTNNLANSIPAILYYPFNPSTWASPTLQQTPLSNQSSVRTQGGSLSNLLSYVFPKSWIAADDYEEVEQDESEEEEQDTPPTPYSHHRSTTWARMEFQKARERELQRIKESHSSAINNPPPHSSSSNSNSYSYSHTHPQHQHNIDTSNISTSNAHNHALSHALPSHHSHNAHNSHQEEIEALLASLEPQLSQQNGNASSS</sequence>